<evidence type="ECO:0000313" key="4">
    <source>
        <dbReference type="Proteomes" id="UP000625283"/>
    </source>
</evidence>
<evidence type="ECO:0000313" key="3">
    <source>
        <dbReference type="EMBL" id="MBL1409502.1"/>
    </source>
</evidence>
<reference evidence="3 4" key="1">
    <citation type="submission" date="2021-01" db="EMBL/GenBank/DDBJ databases">
        <title>C459-1 draft genome sequence.</title>
        <authorList>
            <person name="Zhang X.-F."/>
        </authorList>
    </citation>
    <scope>NUCLEOTIDE SEQUENCE [LARGE SCALE GENOMIC DNA]</scope>
    <source>
        <strain evidence="4">C459-1</strain>
    </source>
</reference>
<dbReference type="SUPFAM" id="SSF52172">
    <property type="entry name" value="CheY-like"/>
    <property type="match status" value="1"/>
</dbReference>
<sequence length="131" mass="15303">MKLQTAIVDDDRIFHFLMDIMLQETQISNSPVCLYEGEQFLQWWHAHKDNAEASLIFLDLNMPLIDGWKVLDNLRKETAKKIFVVIITSSIDPKDRKRAEGYPMVIDFMVKPIHLNDLLEVKQSAPLLPYF</sequence>
<gene>
    <name evidence="3" type="ORF">JKG61_12130</name>
</gene>
<dbReference type="PANTHER" id="PTHR44520:SF2">
    <property type="entry name" value="RESPONSE REGULATOR RCP1"/>
    <property type="match status" value="1"/>
</dbReference>
<dbReference type="RefSeq" id="WP_202103259.1">
    <property type="nucleotide sequence ID" value="NZ_JAERTY010000006.1"/>
</dbReference>
<name>A0ABS1R471_9SPHI</name>
<dbReference type="SMART" id="SM00448">
    <property type="entry name" value="REC"/>
    <property type="match status" value="1"/>
</dbReference>
<dbReference type="PANTHER" id="PTHR44520">
    <property type="entry name" value="RESPONSE REGULATOR RCP1-RELATED"/>
    <property type="match status" value="1"/>
</dbReference>
<dbReference type="Gene3D" id="3.40.50.2300">
    <property type="match status" value="1"/>
</dbReference>
<feature type="domain" description="Response regulatory" evidence="2">
    <location>
        <begin position="4"/>
        <end position="126"/>
    </location>
</feature>
<keyword evidence="4" id="KW-1185">Reference proteome</keyword>
<evidence type="ECO:0000256" key="1">
    <source>
        <dbReference type="PROSITE-ProRule" id="PRU00169"/>
    </source>
</evidence>
<dbReference type="Pfam" id="PF00072">
    <property type="entry name" value="Response_reg"/>
    <property type="match status" value="1"/>
</dbReference>
<keyword evidence="1" id="KW-0597">Phosphoprotein</keyword>
<comment type="caution">
    <text evidence="3">The sequence shown here is derived from an EMBL/GenBank/DDBJ whole genome shotgun (WGS) entry which is preliminary data.</text>
</comment>
<feature type="modified residue" description="4-aspartylphosphate" evidence="1">
    <location>
        <position position="59"/>
    </location>
</feature>
<organism evidence="3 4">
    <name type="scientific">Sphingobacterium faecale</name>
    <dbReference type="NCBI Taxonomy" id="2803775"/>
    <lineage>
        <taxon>Bacteria</taxon>
        <taxon>Pseudomonadati</taxon>
        <taxon>Bacteroidota</taxon>
        <taxon>Sphingobacteriia</taxon>
        <taxon>Sphingobacteriales</taxon>
        <taxon>Sphingobacteriaceae</taxon>
        <taxon>Sphingobacterium</taxon>
    </lineage>
</organism>
<dbReference type="InterPro" id="IPR001789">
    <property type="entry name" value="Sig_transdc_resp-reg_receiver"/>
</dbReference>
<dbReference type="InterPro" id="IPR011006">
    <property type="entry name" value="CheY-like_superfamily"/>
</dbReference>
<dbReference type="InterPro" id="IPR052893">
    <property type="entry name" value="TCS_response_regulator"/>
</dbReference>
<dbReference type="PROSITE" id="PS50110">
    <property type="entry name" value="RESPONSE_REGULATORY"/>
    <property type="match status" value="1"/>
</dbReference>
<evidence type="ECO:0000259" key="2">
    <source>
        <dbReference type="PROSITE" id="PS50110"/>
    </source>
</evidence>
<dbReference type="Proteomes" id="UP000625283">
    <property type="component" value="Unassembled WGS sequence"/>
</dbReference>
<proteinExistence type="predicted"/>
<dbReference type="EMBL" id="JAERTY010000006">
    <property type="protein sequence ID" value="MBL1409502.1"/>
    <property type="molecule type" value="Genomic_DNA"/>
</dbReference>
<protein>
    <submittedName>
        <fullName evidence="3">Response regulator</fullName>
    </submittedName>
</protein>
<accession>A0ABS1R471</accession>